<reference evidence="4 5" key="1">
    <citation type="submission" date="2008-11" db="EMBL/GenBank/DDBJ databases">
        <title>Draft genome sequence of Bacteroides pectinophilus (ATCC 43243).</title>
        <authorList>
            <person name="Sudarsanam P."/>
            <person name="Ley R."/>
            <person name="Guruge J."/>
            <person name="Turnbaugh P.J."/>
            <person name="Mahowald M."/>
            <person name="Liep D."/>
            <person name="Gordon J."/>
        </authorList>
    </citation>
    <scope>NUCLEOTIDE SEQUENCE [LARGE SCALE GENOMIC DNA]</scope>
    <source>
        <strain evidence="4 5">ATCC 43243</strain>
    </source>
</reference>
<keyword evidence="5" id="KW-1185">Reference proteome</keyword>
<proteinExistence type="predicted"/>
<reference evidence="4 5" key="2">
    <citation type="submission" date="2008-11" db="EMBL/GenBank/DDBJ databases">
        <authorList>
            <person name="Fulton L."/>
            <person name="Clifton S."/>
            <person name="Fulton B."/>
            <person name="Xu J."/>
            <person name="Minx P."/>
            <person name="Pepin K.H."/>
            <person name="Johnson M."/>
            <person name="Bhonagiri V."/>
            <person name="Nash W.E."/>
            <person name="Mardis E.R."/>
            <person name="Wilson R.K."/>
        </authorList>
    </citation>
    <scope>NUCLEOTIDE SEQUENCE [LARGE SCALE GENOMIC DNA]</scope>
    <source>
        <strain evidence="4 5">ATCC 43243</strain>
    </source>
</reference>
<dbReference type="GO" id="GO:0016757">
    <property type="term" value="F:glycosyltransferase activity"/>
    <property type="evidence" value="ECO:0007669"/>
    <property type="project" value="UniProtKB-KW"/>
</dbReference>
<dbReference type="CDD" id="cd00761">
    <property type="entry name" value="Glyco_tranf_GTA_type"/>
    <property type="match status" value="1"/>
</dbReference>
<dbReference type="Proteomes" id="UP000003136">
    <property type="component" value="Unassembled WGS sequence"/>
</dbReference>
<dbReference type="Gene3D" id="3.90.550.10">
    <property type="entry name" value="Spore Coat Polysaccharide Biosynthesis Protein SpsA, Chain A"/>
    <property type="match status" value="1"/>
</dbReference>
<gene>
    <name evidence="4" type="ORF">BACPEC_01394</name>
</gene>
<keyword evidence="2" id="KW-0808">Transferase</keyword>
<dbReference type="eggNOG" id="COG1215">
    <property type="taxonomic scope" value="Bacteria"/>
</dbReference>
<dbReference type="SUPFAM" id="SSF53448">
    <property type="entry name" value="Nucleotide-diphospho-sugar transferases"/>
    <property type="match status" value="1"/>
</dbReference>
<name>B7ATC4_9FIRM</name>
<dbReference type="EMBL" id="ABVQ01000036">
    <property type="protein sequence ID" value="EEC56908.1"/>
    <property type="molecule type" value="Genomic_DNA"/>
</dbReference>
<feature type="domain" description="Glycosyltransferase 2-like" evidence="3">
    <location>
        <begin position="9"/>
        <end position="134"/>
    </location>
</feature>
<keyword evidence="1" id="KW-0328">Glycosyltransferase</keyword>
<dbReference type="HOGENOM" id="CLU_025996_25_4_9"/>
<dbReference type="InterPro" id="IPR029044">
    <property type="entry name" value="Nucleotide-diphossugar_trans"/>
</dbReference>
<accession>B7ATC4</accession>
<dbReference type="Pfam" id="PF00535">
    <property type="entry name" value="Glycos_transf_2"/>
    <property type="match status" value="1"/>
</dbReference>
<evidence type="ECO:0000256" key="2">
    <source>
        <dbReference type="ARBA" id="ARBA00022679"/>
    </source>
</evidence>
<evidence type="ECO:0000259" key="3">
    <source>
        <dbReference type="Pfam" id="PF00535"/>
    </source>
</evidence>
<dbReference type="AlphaFoldDB" id="B7ATC4"/>
<sequence length="401" mass="46684">MNRDKVILSIVVAAYNSENTIRRCIDSILNQKFTDFELIIVNDGSTDNTPVICAEYERRDSRVKVISQVNMGLISARKSGVENSCGNVIGFVDSDDWIDSNMYQELIHIYNKYNCQLVSSGIFREFEDDRYTEEYVDNYSEGLYCNIREQIYPSMLWNDECSDYGVYCTLVNKIYKKSILLDIYKNIDTRVFYGEDCLTLYSYMMQISSVYILRKSFYHYVIKNNSMCRSRDERLLSNTYHLYNGLKKAFTGYGDLTYVLLRQLRRYIMDVESHTLRILYGINTQSMGSWKFEYPELACKDVILYGAGGAGVPLYRFLTETCNCKVVAWLDREPEGKDMECLHSIESADKIINYKYDYIVIGVEGENLAKSIKQDICTKYNVDTDKVIWRKPEHTSVFACI</sequence>
<evidence type="ECO:0000313" key="5">
    <source>
        <dbReference type="Proteomes" id="UP000003136"/>
    </source>
</evidence>
<evidence type="ECO:0000313" key="4">
    <source>
        <dbReference type="EMBL" id="EEC56908.1"/>
    </source>
</evidence>
<dbReference type="PANTHER" id="PTHR22916">
    <property type="entry name" value="GLYCOSYLTRANSFERASE"/>
    <property type="match status" value="1"/>
</dbReference>
<dbReference type="PANTHER" id="PTHR22916:SF51">
    <property type="entry name" value="GLYCOSYLTRANSFERASE EPSH-RELATED"/>
    <property type="match status" value="1"/>
</dbReference>
<dbReference type="Gene3D" id="3.40.50.720">
    <property type="entry name" value="NAD(P)-binding Rossmann-like Domain"/>
    <property type="match status" value="1"/>
</dbReference>
<dbReference type="InterPro" id="IPR001173">
    <property type="entry name" value="Glyco_trans_2-like"/>
</dbReference>
<comment type="caution">
    <text evidence="4">The sequence shown here is derived from an EMBL/GenBank/DDBJ whole genome shotgun (WGS) entry which is preliminary data.</text>
</comment>
<dbReference type="STRING" id="483218.BACPEC_01394"/>
<organism evidence="4 5">
    <name type="scientific">[Bacteroides] pectinophilus ATCC 43243</name>
    <dbReference type="NCBI Taxonomy" id="483218"/>
    <lineage>
        <taxon>Bacteria</taxon>
        <taxon>Bacillati</taxon>
        <taxon>Bacillota</taxon>
        <taxon>Clostridia</taxon>
        <taxon>Eubacteriales</taxon>
    </lineage>
</organism>
<evidence type="ECO:0000256" key="1">
    <source>
        <dbReference type="ARBA" id="ARBA00022676"/>
    </source>
</evidence>
<protein>
    <recommendedName>
        <fullName evidence="3">Glycosyltransferase 2-like domain-containing protein</fullName>
    </recommendedName>
</protein>